<dbReference type="AlphaFoldDB" id="A0A835D851"/>
<dbReference type="FunFam" id="3.20.20.80:FF:000020">
    <property type="entry name" value="Beta-glucosidase 12"/>
    <property type="match status" value="1"/>
</dbReference>
<dbReference type="PANTHER" id="PTHR10353">
    <property type="entry name" value="GLYCOSYL HYDROLASE"/>
    <property type="match status" value="1"/>
</dbReference>
<comment type="similarity">
    <text evidence="1 4">Belongs to the glycosyl hydrolase 1 family.</text>
</comment>
<dbReference type="Pfam" id="PF00232">
    <property type="entry name" value="Glyco_hydro_1"/>
    <property type="match status" value="2"/>
</dbReference>
<protein>
    <recommendedName>
        <fullName evidence="7">Beta-glucosidase</fullName>
    </recommendedName>
</protein>
<dbReference type="SUPFAM" id="SSF51445">
    <property type="entry name" value="(Trans)glycosidases"/>
    <property type="match status" value="2"/>
</dbReference>
<evidence type="ECO:0008006" key="7">
    <source>
        <dbReference type="Google" id="ProtNLM"/>
    </source>
</evidence>
<name>A0A835D851_TETSI</name>
<dbReference type="PRINTS" id="PR00131">
    <property type="entry name" value="GLHYDRLASE1"/>
</dbReference>
<evidence type="ECO:0000256" key="3">
    <source>
        <dbReference type="PROSITE-ProRule" id="PRU10055"/>
    </source>
</evidence>
<evidence type="ECO:0000256" key="4">
    <source>
        <dbReference type="RuleBase" id="RU003690"/>
    </source>
</evidence>
<dbReference type="PANTHER" id="PTHR10353:SF175">
    <property type="entry name" value="BETA-GLUCOSIDASE 18-LIKE ISOFORM X1"/>
    <property type="match status" value="1"/>
</dbReference>
<dbReference type="OMA" id="FEVNWFL"/>
<evidence type="ECO:0000313" key="5">
    <source>
        <dbReference type="EMBL" id="KAF8391382.1"/>
    </source>
</evidence>
<dbReference type="Gene3D" id="3.20.20.80">
    <property type="entry name" value="Glycosidases"/>
    <property type="match status" value="2"/>
</dbReference>
<evidence type="ECO:0000256" key="2">
    <source>
        <dbReference type="ARBA" id="ARBA00022801"/>
    </source>
</evidence>
<accession>A0A835D851</accession>
<dbReference type="Proteomes" id="UP000655225">
    <property type="component" value="Unassembled WGS sequence"/>
</dbReference>
<dbReference type="InterPro" id="IPR018120">
    <property type="entry name" value="Glyco_hydro_1_AS"/>
</dbReference>
<comment type="caution">
    <text evidence="5">The sequence shown here is derived from an EMBL/GenBank/DDBJ whole genome shotgun (WGS) entry which is preliminary data.</text>
</comment>
<feature type="active site" description="Nucleophile" evidence="3">
    <location>
        <position position="141"/>
    </location>
</feature>
<proteinExistence type="inferred from homology"/>
<evidence type="ECO:0000256" key="1">
    <source>
        <dbReference type="ARBA" id="ARBA00010838"/>
    </source>
</evidence>
<dbReference type="GO" id="GO:0008422">
    <property type="term" value="F:beta-glucosidase activity"/>
    <property type="evidence" value="ECO:0007669"/>
    <property type="project" value="TreeGrafter"/>
</dbReference>
<sequence>MYEPMRDEEVDREAANRALAFKVAWLLDPLIHGDYPPEMRLYLGHNLPKISLKESKILKDSLDFIGINHYSTLYAKDCIHSPCSSGGHAVEGFVDTIGERDGIPIGEPTAMDNFYIVPYGMEKIIGYLKTRYNNKPMFVTENGIAQMDRPSEQGGELLNDVKRIKYHKGYLASLARVIRDGADVRGYFEWSLMDNFEWRLGYRMRFGLYYVNFETLKRTPKLSARWFTNFLANITQKNKQKSEIEGAFLEGGKSLSNWDVFSHIPGNIDNGGKADVADDHYHLYMEDMEMMHSLGVNAYRFSISWERILPRGRFGGINPIGIMFYNKIIDTLLHKGIEPFVTINHHDIPQELEDRYGSWLSPLIQEDLAYYAETCFKSFGDRVKYWTTINEPNHLVDFAYIKGLYPPSHCSTPFGNCSVGNSEIEPIITLHNFILSHAKAADLYRKHYQPKQGGCIGIVVHAFMYEPMRDEEVDREAANRALAFKVAWLLDPLIHGDYPPEMRRYLGQNLPKFSLEESKILKHSLDFIGINHYSTLYAKDCIHSPCSSEGHAIEGFVYTTGERDGIPIGEPTPINHFFIVPDGLEKIISYLKTRYNNKPMFVTENGIAQLDRPSEQGGELLNDVKRIEYHKGYLASLARTIRDGADVRGYFVWSLMDNFEWTNGYNMRFGLYYVDFETLKRTPKLSARWYRNFLNNITQTNRQEIIRYSSKKDSMLSLPTEEA</sequence>
<organism evidence="5 6">
    <name type="scientific">Tetracentron sinense</name>
    <name type="common">Spur-leaf</name>
    <dbReference type="NCBI Taxonomy" id="13715"/>
    <lineage>
        <taxon>Eukaryota</taxon>
        <taxon>Viridiplantae</taxon>
        <taxon>Streptophyta</taxon>
        <taxon>Embryophyta</taxon>
        <taxon>Tracheophyta</taxon>
        <taxon>Spermatophyta</taxon>
        <taxon>Magnoliopsida</taxon>
        <taxon>Trochodendrales</taxon>
        <taxon>Trochodendraceae</taxon>
        <taxon>Tetracentron</taxon>
    </lineage>
</organism>
<dbReference type="OrthoDB" id="65569at2759"/>
<dbReference type="InterPro" id="IPR017853">
    <property type="entry name" value="GH"/>
</dbReference>
<keyword evidence="6" id="KW-1185">Reference proteome</keyword>
<dbReference type="EMBL" id="JABCRI010000017">
    <property type="protein sequence ID" value="KAF8391382.1"/>
    <property type="molecule type" value="Genomic_DNA"/>
</dbReference>
<gene>
    <name evidence="5" type="ORF">HHK36_023686</name>
</gene>
<evidence type="ECO:0000313" key="6">
    <source>
        <dbReference type="Proteomes" id="UP000655225"/>
    </source>
</evidence>
<keyword evidence="2" id="KW-0378">Hydrolase</keyword>
<dbReference type="InterPro" id="IPR001360">
    <property type="entry name" value="Glyco_hydro_1"/>
</dbReference>
<reference evidence="5 6" key="1">
    <citation type="submission" date="2020-04" db="EMBL/GenBank/DDBJ databases">
        <title>Plant Genome Project.</title>
        <authorList>
            <person name="Zhang R.-G."/>
        </authorList>
    </citation>
    <scope>NUCLEOTIDE SEQUENCE [LARGE SCALE GENOMIC DNA]</scope>
    <source>
        <strain evidence="5">YNK0</strain>
        <tissue evidence="5">Leaf</tissue>
    </source>
</reference>
<dbReference type="GO" id="GO:0005975">
    <property type="term" value="P:carbohydrate metabolic process"/>
    <property type="evidence" value="ECO:0007669"/>
    <property type="project" value="InterPro"/>
</dbReference>
<dbReference type="PROSITE" id="PS00572">
    <property type="entry name" value="GLYCOSYL_HYDROL_F1_1"/>
    <property type="match status" value="2"/>
</dbReference>
<feature type="active site" description="Nucleophile" evidence="3">
    <location>
        <position position="604"/>
    </location>
</feature>